<organism evidence="2 3">
    <name type="scientific">Streptomyces albus (strain ATCC 21838 / DSM 41398 / FERM P-419 / JCM 4703 / NBRC 107858)</name>
    <dbReference type="NCBI Taxonomy" id="1081613"/>
    <lineage>
        <taxon>Bacteria</taxon>
        <taxon>Bacillati</taxon>
        <taxon>Actinomycetota</taxon>
        <taxon>Actinomycetes</taxon>
        <taxon>Kitasatosporales</taxon>
        <taxon>Streptomycetaceae</taxon>
        <taxon>Streptomyces</taxon>
    </lineage>
</organism>
<dbReference type="Proteomes" id="UP000031523">
    <property type="component" value="Chromosome"/>
</dbReference>
<gene>
    <name evidence="2" type="ORF">SLNWT_2229</name>
</gene>
<evidence type="ECO:0000313" key="3">
    <source>
        <dbReference type="Proteomes" id="UP000031523"/>
    </source>
</evidence>
<name>A0A0B5ETM8_STRA4</name>
<dbReference type="AlphaFoldDB" id="A0A0B5ETM8"/>
<keyword evidence="3" id="KW-1185">Reference proteome</keyword>
<reference evidence="2 3" key="1">
    <citation type="submission" date="2015-01" db="EMBL/GenBank/DDBJ databases">
        <title>Enhanced salinomycin production by adjusting the supply of polyketide extender units in Streptomyce albus DSM 41398.</title>
        <authorList>
            <person name="Lu C."/>
        </authorList>
    </citation>
    <scope>NUCLEOTIDE SEQUENCE [LARGE SCALE GENOMIC DNA]</scope>
    <source>
        <strain evidence="3">ATCC 21838 / DSM 41398 / FERM P-419 / JCM 4703 / NBRC 107858</strain>
    </source>
</reference>
<protein>
    <submittedName>
        <fullName evidence="2">Uncharacterized protein</fullName>
    </submittedName>
</protein>
<evidence type="ECO:0000256" key="1">
    <source>
        <dbReference type="SAM" id="MobiDB-lite"/>
    </source>
</evidence>
<sequence length="48" mass="5348">MLSGRPAPYSRTQAVFVETVRRPAVRRSPRQGAPLRLSATDTCEMDES</sequence>
<dbReference type="EMBL" id="CP010519">
    <property type="protein sequence ID" value="AJE82605.1"/>
    <property type="molecule type" value="Genomic_DNA"/>
</dbReference>
<evidence type="ECO:0000313" key="2">
    <source>
        <dbReference type="EMBL" id="AJE82605.1"/>
    </source>
</evidence>
<dbReference type="KEGG" id="sals:SLNWT_2229"/>
<feature type="region of interest" description="Disordered" evidence="1">
    <location>
        <begin position="25"/>
        <end position="48"/>
    </location>
</feature>
<proteinExistence type="predicted"/>
<accession>A0A0B5ETM8</accession>